<dbReference type="AlphaFoldDB" id="A0A923SPN8"/>
<evidence type="ECO:0000313" key="5">
    <source>
        <dbReference type="Proteomes" id="UP000602647"/>
    </source>
</evidence>
<evidence type="ECO:0000259" key="3">
    <source>
        <dbReference type="Pfam" id="PF07553"/>
    </source>
</evidence>
<proteinExistence type="predicted"/>
<evidence type="ECO:0000256" key="1">
    <source>
        <dbReference type="SAM" id="MobiDB-lite"/>
    </source>
</evidence>
<evidence type="ECO:0000256" key="2">
    <source>
        <dbReference type="SAM" id="Phobius"/>
    </source>
</evidence>
<keyword evidence="5" id="KW-1185">Reference proteome</keyword>
<keyword evidence="4" id="KW-0449">Lipoprotein</keyword>
<sequence length="301" mass="33451">MSKDQNTADPKITNNHSGGSESPKKPKKPIYKRWWFIVLVVIFVIGGIGTALEGEESTPAQDAEKNTVALNENADITKVPNLSAKEGTTERVDEIAQMAKDNVSKMNQETADKLVKYISDTNPDFYKDNSTMEKAMYYGYLLEYWENGEEPYRTLGMDTSQAIKYVYRGAEKTSDESTKSNLEQIQKSLDKILGTESKSSKETKSVTTGEANALASALNYLSFSGFSKSGLIEQLKYEGYTDSEAKYAVENCGANWKEQAAKSAKTYLEVSSFSRDGLIEQLEYEGYTHEQAVYGAEAVGY</sequence>
<reference evidence="4" key="1">
    <citation type="submission" date="2020-08" db="EMBL/GenBank/DDBJ databases">
        <title>Genome public.</title>
        <authorList>
            <person name="Liu C."/>
            <person name="Sun Q."/>
        </authorList>
    </citation>
    <scope>NUCLEOTIDE SEQUENCE</scope>
    <source>
        <strain evidence="4">BX12</strain>
    </source>
</reference>
<keyword evidence="2" id="KW-1133">Transmembrane helix</keyword>
<keyword evidence="2" id="KW-0812">Transmembrane</keyword>
<accession>A0A923SPN8</accession>
<feature type="domain" description="Putative host cell surface-exposed lipoprotein Ltp-like HTH region" evidence="3">
    <location>
        <begin position="211"/>
        <end position="251"/>
    </location>
</feature>
<dbReference type="InterPro" id="IPR011434">
    <property type="entry name" value="Ltp-like_HTH"/>
</dbReference>
<organism evidence="4 5">
    <name type="scientific">Zhenpiania hominis</name>
    <dbReference type="NCBI Taxonomy" id="2763644"/>
    <lineage>
        <taxon>Bacteria</taxon>
        <taxon>Bacillati</taxon>
        <taxon>Bacillota</taxon>
        <taxon>Clostridia</taxon>
        <taxon>Peptostreptococcales</taxon>
        <taxon>Anaerovoracaceae</taxon>
        <taxon>Zhenpiania</taxon>
    </lineage>
</organism>
<dbReference type="Proteomes" id="UP000602647">
    <property type="component" value="Unassembled WGS sequence"/>
</dbReference>
<evidence type="ECO:0000313" key="4">
    <source>
        <dbReference type="EMBL" id="MBC6678762.1"/>
    </source>
</evidence>
<comment type="caution">
    <text evidence="4">The sequence shown here is derived from an EMBL/GenBank/DDBJ whole genome shotgun (WGS) entry which is preliminary data.</text>
</comment>
<dbReference type="InterPro" id="IPR036388">
    <property type="entry name" value="WH-like_DNA-bd_sf"/>
</dbReference>
<dbReference type="Pfam" id="PF07553">
    <property type="entry name" value="Lipoprotein_Ltp"/>
    <property type="match status" value="2"/>
</dbReference>
<protein>
    <submittedName>
        <fullName evidence="4">Ltp family lipoprotein</fullName>
    </submittedName>
</protein>
<feature type="domain" description="Putative host cell surface-exposed lipoprotein Ltp-like HTH region" evidence="3">
    <location>
        <begin position="255"/>
        <end position="295"/>
    </location>
</feature>
<feature type="region of interest" description="Disordered" evidence="1">
    <location>
        <begin position="1"/>
        <end position="27"/>
    </location>
</feature>
<feature type="compositionally biased region" description="Polar residues" evidence="1">
    <location>
        <begin position="1"/>
        <end position="20"/>
    </location>
</feature>
<keyword evidence="2" id="KW-0472">Membrane</keyword>
<dbReference type="RefSeq" id="WP_187301944.1">
    <property type="nucleotide sequence ID" value="NZ_JACRYT010000002.1"/>
</dbReference>
<dbReference type="EMBL" id="JACRYT010000002">
    <property type="protein sequence ID" value="MBC6678762.1"/>
    <property type="molecule type" value="Genomic_DNA"/>
</dbReference>
<feature type="transmembrane region" description="Helical" evidence="2">
    <location>
        <begin position="34"/>
        <end position="52"/>
    </location>
</feature>
<dbReference type="Gene3D" id="1.10.10.10">
    <property type="entry name" value="Winged helix-like DNA-binding domain superfamily/Winged helix DNA-binding domain"/>
    <property type="match status" value="2"/>
</dbReference>
<gene>
    <name evidence="4" type="ORF">H9L42_02840</name>
</gene>
<name>A0A923SPN8_9FIRM</name>